<dbReference type="RefSeq" id="WP_057624357.1">
    <property type="nucleotide sequence ID" value="NZ_LKHV02000001.1"/>
</dbReference>
<dbReference type="EMBL" id="LKHV01000005">
    <property type="protein sequence ID" value="KRG18767.1"/>
    <property type="molecule type" value="Genomic_DNA"/>
</dbReference>
<dbReference type="Gene3D" id="3.40.50.2300">
    <property type="match status" value="1"/>
</dbReference>
<keyword evidence="1" id="KW-0902">Two-component regulatory system</keyword>
<reference evidence="6" key="2">
    <citation type="journal article" date="2016" name="Genome Announc.">
        <title>Draft Genome Sequences of Two Novel Amoeba-Resistant Intranuclear Bacteria, 'Candidatus Berkiella cookevillensis' and 'Candidatus Berkiella aquae'.</title>
        <authorList>
            <person name="Mehari Y.T."/>
            <person name="Arivett B.A."/>
            <person name="Farone A.L."/>
            <person name="Gunderson J.H."/>
            <person name="Farone M.B."/>
        </authorList>
    </citation>
    <scope>NUCLEOTIDE SEQUENCE</scope>
    <source>
        <strain evidence="6">CC99</strain>
    </source>
</reference>
<dbReference type="Proteomes" id="UP000051494">
    <property type="component" value="Unassembled WGS sequence"/>
</dbReference>
<name>A0A0Q9YE24_9GAMM</name>
<reference evidence="5" key="1">
    <citation type="submission" date="2015-09" db="EMBL/GenBank/DDBJ databases">
        <title>Draft Genome Sequences of Two Novel Amoeba-resistant Intranuclear Bacteria, Candidatus Berkiella cookevillensis and Candidatus Berkiella aquae.</title>
        <authorList>
            <person name="Mehari Y.T."/>
            <person name="Arivett B.A."/>
            <person name="Farone A.L."/>
            <person name="Gunderson J.H."/>
            <person name="Farone M.B."/>
        </authorList>
    </citation>
    <scope>NUCLEOTIDE SEQUENCE [LARGE SCALE GENOMIC DNA]</scope>
    <source>
        <strain evidence="5">CC99</strain>
    </source>
</reference>
<accession>A0A0Q9YE24</accession>
<dbReference type="AlphaFoldDB" id="A0A0Q9YE24"/>
<keyword evidence="2" id="KW-0597">Phosphoprotein</keyword>
<dbReference type="InterPro" id="IPR046947">
    <property type="entry name" value="LytR-like"/>
</dbReference>
<dbReference type="STRING" id="437022.CC99x_01248"/>
<evidence type="ECO:0000256" key="2">
    <source>
        <dbReference type="PROSITE-ProRule" id="PRU00169"/>
    </source>
</evidence>
<dbReference type="PANTHER" id="PTHR37299:SF1">
    <property type="entry name" value="STAGE 0 SPORULATION PROTEIN A HOMOLOG"/>
    <property type="match status" value="1"/>
</dbReference>
<comment type="caution">
    <text evidence="5">The sequence shown here is derived from an EMBL/GenBank/DDBJ whole genome shotgun (WGS) entry which is preliminary data.</text>
</comment>
<dbReference type="Pfam" id="PF04397">
    <property type="entry name" value="LytTR"/>
    <property type="match status" value="1"/>
</dbReference>
<dbReference type="SMART" id="SM00448">
    <property type="entry name" value="REC"/>
    <property type="match status" value="1"/>
</dbReference>
<evidence type="ECO:0000313" key="6">
    <source>
        <dbReference type="EMBL" id="MCS5709683.1"/>
    </source>
</evidence>
<dbReference type="PROSITE" id="PS50110">
    <property type="entry name" value="RESPONSE_REGULATORY"/>
    <property type="match status" value="1"/>
</dbReference>
<dbReference type="SMART" id="SM00850">
    <property type="entry name" value="LytTR"/>
    <property type="match status" value="1"/>
</dbReference>
<evidence type="ECO:0000256" key="1">
    <source>
        <dbReference type="ARBA" id="ARBA00023012"/>
    </source>
</evidence>
<organism evidence="5">
    <name type="scientific">Candidatus Berkiella cookevillensis</name>
    <dbReference type="NCBI Taxonomy" id="437022"/>
    <lineage>
        <taxon>Bacteria</taxon>
        <taxon>Pseudomonadati</taxon>
        <taxon>Pseudomonadota</taxon>
        <taxon>Gammaproteobacteria</taxon>
        <taxon>Candidatus Berkiellales</taxon>
        <taxon>Candidatus Berkiellaceae</taxon>
        <taxon>Candidatus Berkiella</taxon>
    </lineage>
</organism>
<dbReference type="Pfam" id="PF00072">
    <property type="entry name" value="Response_reg"/>
    <property type="match status" value="1"/>
</dbReference>
<feature type="domain" description="Response regulatory" evidence="3">
    <location>
        <begin position="2"/>
        <end position="116"/>
    </location>
</feature>
<dbReference type="EMBL" id="LKHV02000001">
    <property type="protein sequence ID" value="MCS5709683.1"/>
    <property type="molecule type" value="Genomic_DNA"/>
</dbReference>
<dbReference type="Gene3D" id="2.40.50.1020">
    <property type="entry name" value="LytTr DNA-binding domain"/>
    <property type="match status" value="1"/>
</dbReference>
<dbReference type="GO" id="GO:0000156">
    <property type="term" value="F:phosphorelay response regulator activity"/>
    <property type="evidence" value="ECO:0007669"/>
    <property type="project" value="InterPro"/>
</dbReference>
<feature type="modified residue" description="4-aspartylphosphate" evidence="2">
    <location>
        <position position="53"/>
    </location>
</feature>
<proteinExistence type="predicted"/>
<gene>
    <name evidence="5" type="primary">yehT</name>
    <name evidence="6" type="ORF">CC99x_012325</name>
    <name evidence="5" type="ORF">CC99x_01248</name>
</gene>
<dbReference type="GO" id="GO:0003677">
    <property type="term" value="F:DNA binding"/>
    <property type="evidence" value="ECO:0007669"/>
    <property type="project" value="UniProtKB-KW"/>
</dbReference>
<reference evidence="6" key="3">
    <citation type="submission" date="2021-06" db="EMBL/GenBank/DDBJ databases">
        <title>Genomic Description and Analysis of Intracellular Bacteria, Candidatus Berkiella cookevillensis and Candidatus Berkiella aquae.</title>
        <authorList>
            <person name="Kidane D.T."/>
            <person name="Mehari Y.T."/>
            <person name="Rice F.C."/>
            <person name="Arivett B.A."/>
            <person name="Farone A.L."/>
            <person name="Berk S.G."/>
            <person name="Farone M.B."/>
        </authorList>
    </citation>
    <scope>NUCLEOTIDE SEQUENCE</scope>
    <source>
        <strain evidence="6">CC99</strain>
    </source>
</reference>
<dbReference type="CDD" id="cd17532">
    <property type="entry name" value="REC_LytTR_AlgR-like"/>
    <property type="match status" value="1"/>
</dbReference>
<feature type="domain" description="HTH LytTR-type" evidence="4">
    <location>
        <begin position="140"/>
        <end position="244"/>
    </location>
</feature>
<dbReference type="InterPro" id="IPR011006">
    <property type="entry name" value="CheY-like_superfamily"/>
</dbReference>
<dbReference type="InterPro" id="IPR001789">
    <property type="entry name" value="Sig_transdc_resp-reg_receiver"/>
</dbReference>
<keyword evidence="6" id="KW-0238">DNA-binding</keyword>
<dbReference type="SUPFAM" id="SSF52172">
    <property type="entry name" value="CheY-like"/>
    <property type="match status" value="1"/>
</dbReference>
<sequence length="249" mass="28615">MRVLIVDDEDLARDRILRILSEFEEHQVVGQATNGHEALQKIDELTPDIVLLDIRMPGMDGLEVARHLVGMDEPPAIIFTTAYDEYAIEAFKVHAVDYLLKPVRSDRLKEALGKAVRPNKVQWKALNKKEDGSIKARTHISSRTRKGIVLIPVPDIYYFRAEHKYVTVRHKEGEVLIEDTLKELETEFPGKFLRIHRNCLIALDYILALEKNVSGQPCIRLRGIDEALDVSRRHVAHVRQVMNNLMTRK</sequence>
<dbReference type="OrthoDB" id="9802426at2"/>
<dbReference type="PROSITE" id="PS50930">
    <property type="entry name" value="HTH_LYTTR"/>
    <property type="match status" value="1"/>
</dbReference>
<dbReference type="PATRIC" id="fig|1590042.3.peg.1265"/>
<evidence type="ECO:0000313" key="7">
    <source>
        <dbReference type="Proteomes" id="UP000051494"/>
    </source>
</evidence>
<keyword evidence="7" id="KW-1185">Reference proteome</keyword>
<evidence type="ECO:0000259" key="4">
    <source>
        <dbReference type="PROSITE" id="PS50930"/>
    </source>
</evidence>
<evidence type="ECO:0000313" key="5">
    <source>
        <dbReference type="EMBL" id="KRG18767.1"/>
    </source>
</evidence>
<dbReference type="InterPro" id="IPR007492">
    <property type="entry name" value="LytTR_DNA-bd_dom"/>
</dbReference>
<protein>
    <submittedName>
        <fullName evidence="6">LytTR family DNA-binding domain-containing protein</fullName>
    </submittedName>
    <submittedName>
        <fullName evidence="5">Transcriptional regulatory protein YehT</fullName>
    </submittedName>
</protein>
<dbReference type="PANTHER" id="PTHR37299">
    <property type="entry name" value="TRANSCRIPTIONAL REGULATOR-RELATED"/>
    <property type="match status" value="1"/>
</dbReference>
<evidence type="ECO:0000259" key="3">
    <source>
        <dbReference type="PROSITE" id="PS50110"/>
    </source>
</evidence>